<organism evidence="2 3">
    <name type="scientific">Kaistia hirudinis</name>
    <dbReference type="NCBI Taxonomy" id="1293440"/>
    <lineage>
        <taxon>Bacteria</taxon>
        <taxon>Pseudomonadati</taxon>
        <taxon>Pseudomonadota</taxon>
        <taxon>Alphaproteobacteria</taxon>
        <taxon>Hyphomicrobiales</taxon>
        <taxon>Kaistiaceae</taxon>
        <taxon>Kaistia</taxon>
    </lineage>
</organism>
<dbReference type="AlphaFoldDB" id="A0A840ASE1"/>
<comment type="caution">
    <text evidence="2">The sequence shown here is derived from an EMBL/GenBank/DDBJ whole genome shotgun (WGS) entry which is preliminary data.</text>
</comment>
<accession>A0A840ASE1</accession>
<dbReference type="EMBL" id="JACIDS010000004">
    <property type="protein sequence ID" value="MBB3931957.1"/>
    <property type="molecule type" value="Genomic_DNA"/>
</dbReference>
<sequence>MHRLQARREGASPSARGAIHVSFCSEHDPKKNNPTTRMHSGSVNHA</sequence>
<feature type="compositionally biased region" description="Basic and acidic residues" evidence="1">
    <location>
        <begin position="1"/>
        <end position="10"/>
    </location>
</feature>
<proteinExistence type="predicted"/>
<name>A0A840ASE1_9HYPH</name>
<feature type="region of interest" description="Disordered" evidence="1">
    <location>
        <begin position="1"/>
        <end position="46"/>
    </location>
</feature>
<evidence type="ECO:0000313" key="2">
    <source>
        <dbReference type="EMBL" id="MBB3931957.1"/>
    </source>
</evidence>
<keyword evidence="3" id="KW-1185">Reference proteome</keyword>
<feature type="compositionally biased region" description="Polar residues" evidence="1">
    <location>
        <begin position="32"/>
        <end position="46"/>
    </location>
</feature>
<evidence type="ECO:0000313" key="3">
    <source>
        <dbReference type="Proteomes" id="UP000553963"/>
    </source>
</evidence>
<protein>
    <submittedName>
        <fullName evidence="2">Uncharacterized protein</fullName>
    </submittedName>
</protein>
<reference evidence="2 3" key="1">
    <citation type="submission" date="2020-08" db="EMBL/GenBank/DDBJ databases">
        <title>Genomic Encyclopedia of Type Strains, Phase IV (KMG-IV): sequencing the most valuable type-strain genomes for metagenomic binning, comparative biology and taxonomic classification.</title>
        <authorList>
            <person name="Goeker M."/>
        </authorList>
    </citation>
    <scope>NUCLEOTIDE SEQUENCE [LARGE SCALE GENOMIC DNA]</scope>
    <source>
        <strain evidence="2 3">DSM 25966</strain>
    </source>
</reference>
<gene>
    <name evidence="2" type="ORF">GGR25_003015</name>
</gene>
<dbReference type="Proteomes" id="UP000553963">
    <property type="component" value="Unassembled WGS sequence"/>
</dbReference>
<evidence type="ECO:0000256" key="1">
    <source>
        <dbReference type="SAM" id="MobiDB-lite"/>
    </source>
</evidence>